<keyword evidence="1" id="KW-0812">Transmembrane</keyword>
<dbReference type="Gene3D" id="1.20.144.10">
    <property type="entry name" value="Phosphatidic acid phosphatase type 2/haloperoxidase"/>
    <property type="match status" value="2"/>
</dbReference>
<dbReference type="Proteomes" id="UP000198999">
    <property type="component" value="Unassembled WGS sequence"/>
</dbReference>
<dbReference type="PANTHER" id="PTHR14969:SF13">
    <property type="entry name" value="AT30094P"/>
    <property type="match status" value="1"/>
</dbReference>
<organism evidence="3 4">
    <name type="scientific">Hyunsoonleella jejuensis</name>
    <dbReference type="NCBI Taxonomy" id="419940"/>
    <lineage>
        <taxon>Bacteria</taxon>
        <taxon>Pseudomonadati</taxon>
        <taxon>Bacteroidota</taxon>
        <taxon>Flavobacteriia</taxon>
        <taxon>Flavobacteriales</taxon>
        <taxon>Flavobacteriaceae</taxon>
    </lineage>
</organism>
<dbReference type="AlphaFoldDB" id="A0A1H9LFY8"/>
<dbReference type="PANTHER" id="PTHR14969">
    <property type="entry name" value="SPHINGOSINE-1-PHOSPHATE PHOSPHOHYDROLASE"/>
    <property type="match status" value="1"/>
</dbReference>
<protein>
    <submittedName>
        <fullName evidence="3">Undecaprenyl-diphosphatase</fullName>
    </submittedName>
</protein>
<gene>
    <name evidence="3" type="ORF">SAMN05421824_3016</name>
</gene>
<feature type="transmembrane region" description="Helical" evidence="1">
    <location>
        <begin position="114"/>
        <end position="132"/>
    </location>
</feature>
<dbReference type="Pfam" id="PF01569">
    <property type="entry name" value="PAP2"/>
    <property type="match status" value="1"/>
</dbReference>
<feature type="transmembrane region" description="Helical" evidence="1">
    <location>
        <begin position="186"/>
        <end position="206"/>
    </location>
</feature>
<evidence type="ECO:0000259" key="2">
    <source>
        <dbReference type="SMART" id="SM00014"/>
    </source>
</evidence>
<dbReference type="InterPro" id="IPR036938">
    <property type="entry name" value="PAP2/HPO_sf"/>
</dbReference>
<dbReference type="SUPFAM" id="SSF48317">
    <property type="entry name" value="Acid phosphatase/Vanadium-dependent haloperoxidase"/>
    <property type="match status" value="1"/>
</dbReference>
<dbReference type="EMBL" id="FOFN01000006">
    <property type="protein sequence ID" value="SER10045.1"/>
    <property type="molecule type" value="Genomic_DNA"/>
</dbReference>
<feature type="transmembrane region" description="Helical" evidence="1">
    <location>
        <begin position="212"/>
        <end position="233"/>
    </location>
</feature>
<proteinExistence type="predicted"/>
<name>A0A1H9LFY8_9FLAO</name>
<evidence type="ECO:0000313" key="3">
    <source>
        <dbReference type="EMBL" id="SER10045.1"/>
    </source>
</evidence>
<feature type="transmembrane region" description="Helical" evidence="1">
    <location>
        <begin position="27"/>
        <end position="48"/>
    </location>
</feature>
<dbReference type="OrthoDB" id="9773582at2"/>
<keyword evidence="1" id="KW-0472">Membrane</keyword>
<feature type="transmembrane region" description="Helical" evidence="1">
    <location>
        <begin position="152"/>
        <end position="174"/>
    </location>
</feature>
<dbReference type="STRING" id="419940.SAMN05421824_3016"/>
<accession>A0A1H9LFY8</accession>
<feature type="domain" description="Phosphatidic acid phosphatase type 2/haloperoxidase" evidence="2">
    <location>
        <begin position="116"/>
        <end position="227"/>
    </location>
</feature>
<keyword evidence="4" id="KW-1185">Reference proteome</keyword>
<dbReference type="SMART" id="SM00014">
    <property type="entry name" value="acidPPc"/>
    <property type="match status" value="1"/>
</dbReference>
<reference evidence="3 4" key="1">
    <citation type="submission" date="2016-10" db="EMBL/GenBank/DDBJ databases">
        <authorList>
            <person name="de Groot N.N."/>
        </authorList>
    </citation>
    <scope>NUCLEOTIDE SEQUENCE [LARGE SCALE GENOMIC DNA]</scope>
    <source>
        <strain evidence="3 4">DSM 21035</strain>
    </source>
</reference>
<dbReference type="RefSeq" id="WP_092581068.1">
    <property type="nucleotide sequence ID" value="NZ_FOFN01000006.1"/>
</dbReference>
<evidence type="ECO:0000313" key="4">
    <source>
        <dbReference type="Proteomes" id="UP000198999"/>
    </source>
</evidence>
<keyword evidence="1" id="KW-1133">Transmembrane helix</keyword>
<feature type="transmembrane region" description="Helical" evidence="1">
    <location>
        <begin position="91"/>
        <end position="109"/>
    </location>
</feature>
<dbReference type="InterPro" id="IPR000326">
    <property type="entry name" value="PAP2/HPO"/>
</dbReference>
<sequence>MIKILLIFIRRLRVFLRNKLHRYDVTLPYVIVLVFTLLLVVLGINVFIELTDTLSTETLAAYDKTITDKVLSYRSPTLTNYFVAVTHIGDAYGYLVVLILATIVSLMVFKRRKYVIQITVVLFLSALSNVILKRAINRARPEIEHLVTVETLSYPSGHAMAAMAFYGFLIYLFYKFNMHLLIKISAIVLFTLLIISIGISRIYLGVHFPSDIAGGFIAGAIWVIFCIMLFNLIEVFRRDPETPNAI</sequence>
<evidence type="ECO:0000256" key="1">
    <source>
        <dbReference type="SAM" id="Phobius"/>
    </source>
</evidence>
<dbReference type="CDD" id="cd03392">
    <property type="entry name" value="PAP2_like_2"/>
    <property type="match status" value="1"/>
</dbReference>